<dbReference type="InterPro" id="IPR005064">
    <property type="entry name" value="BUG"/>
</dbReference>
<name>A0ABU9T2S3_9HYPH</name>
<dbReference type="PANTHER" id="PTHR42928">
    <property type="entry name" value="TRICARBOXYLATE-BINDING PROTEIN"/>
    <property type="match status" value="1"/>
</dbReference>
<organism evidence="3 4">
    <name type="scientific">Ahrensia kielensis</name>
    <dbReference type="NCBI Taxonomy" id="76980"/>
    <lineage>
        <taxon>Bacteria</taxon>
        <taxon>Pseudomonadati</taxon>
        <taxon>Pseudomonadota</taxon>
        <taxon>Alphaproteobacteria</taxon>
        <taxon>Hyphomicrobiales</taxon>
        <taxon>Ahrensiaceae</taxon>
        <taxon>Ahrensia</taxon>
    </lineage>
</organism>
<evidence type="ECO:0000313" key="4">
    <source>
        <dbReference type="Proteomes" id="UP001477870"/>
    </source>
</evidence>
<sequence length="326" mass="34149">MKFTKVVTAAVLALGASAIQIATPAVAADYPERPITMIVPWGAGGGTDTLARLLAEHMEQELDTRINVVNQTGGGGVVGHSAMAEADPDGYTIGLATVEFTTFRALNQADLGGDSYTGIRRIAKLPGGVTVSAAQPWETLEDFVEAVRNDPEGTYTGSGCNLGCSWHLALAGLLDKAGVDPNRMPWVPGTGGAQALQDVVSGGVTVYSGSLGEGKSMADGGLVKHLAVFNDERTVTAPDVPTVKEQMGFDWSAGSWFALVAPKDVPADVIAMLNKAVDAVEAKPEYQDFLNGRGFIVATEKGVDFDQLMKDEEARATVLIEKVGPK</sequence>
<dbReference type="RefSeq" id="WP_342846575.1">
    <property type="nucleotide sequence ID" value="NZ_JBBMQO010000001.1"/>
</dbReference>
<evidence type="ECO:0000256" key="2">
    <source>
        <dbReference type="SAM" id="SignalP"/>
    </source>
</evidence>
<reference evidence="3 4" key="1">
    <citation type="submission" date="2024-03" db="EMBL/GenBank/DDBJ databases">
        <title>Community enrichment and isolation of bacterial strains for fucoidan degradation.</title>
        <authorList>
            <person name="Sichert A."/>
        </authorList>
    </citation>
    <scope>NUCLEOTIDE SEQUENCE [LARGE SCALE GENOMIC DNA]</scope>
    <source>
        <strain evidence="3 4">AS62</strain>
    </source>
</reference>
<comment type="caution">
    <text evidence="3">The sequence shown here is derived from an EMBL/GenBank/DDBJ whole genome shotgun (WGS) entry which is preliminary data.</text>
</comment>
<keyword evidence="2" id="KW-0732">Signal</keyword>
<accession>A0ABU9T2S3</accession>
<dbReference type="InterPro" id="IPR042100">
    <property type="entry name" value="Bug_dom1"/>
</dbReference>
<feature type="chain" id="PRO_5045492133" evidence="2">
    <location>
        <begin position="28"/>
        <end position="326"/>
    </location>
</feature>
<feature type="signal peptide" evidence="2">
    <location>
        <begin position="1"/>
        <end position="27"/>
    </location>
</feature>
<dbReference type="PIRSF" id="PIRSF017082">
    <property type="entry name" value="YflP"/>
    <property type="match status" value="1"/>
</dbReference>
<dbReference type="Gene3D" id="3.40.190.150">
    <property type="entry name" value="Bordetella uptake gene, domain 1"/>
    <property type="match status" value="1"/>
</dbReference>
<comment type="similarity">
    <text evidence="1">Belongs to the UPF0065 (bug) family.</text>
</comment>
<dbReference type="Pfam" id="PF03401">
    <property type="entry name" value="TctC"/>
    <property type="match status" value="1"/>
</dbReference>
<dbReference type="Gene3D" id="3.40.190.10">
    <property type="entry name" value="Periplasmic binding protein-like II"/>
    <property type="match status" value="1"/>
</dbReference>
<gene>
    <name evidence="3" type="ORF">WNY59_02360</name>
</gene>
<dbReference type="Proteomes" id="UP001477870">
    <property type="component" value="Unassembled WGS sequence"/>
</dbReference>
<evidence type="ECO:0000256" key="1">
    <source>
        <dbReference type="ARBA" id="ARBA00006987"/>
    </source>
</evidence>
<dbReference type="PANTHER" id="PTHR42928:SF5">
    <property type="entry name" value="BLR1237 PROTEIN"/>
    <property type="match status" value="1"/>
</dbReference>
<dbReference type="EMBL" id="JBBMQO010000001">
    <property type="protein sequence ID" value="MEM5500423.1"/>
    <property type="molecule type" value="Genomic_DNA"/>
</dbReference>
<dbReference type="SUPFAM" id="SSF53850">
    <property type="entry name" value="Periplasmic binding protein-like II"/>
    <property type="match status" value="1"/>
</dbReference>
<evidence type="ECO:0000313" key="3">
    <source>
        <dbReference type="EMBL" id="MEM5500423.1"/>
    </source>
</evidence>
<keyword evidence="4" id="KW-1185">Reference proteome</keyword>
<protein>
    <submittedName>
        <fullName evidence="3">Tripartite tricarboxylate transporter substrate binding protein</fullName>
    </submittedName>
</protein>
<proteinExistence type="inferred from homology"/>
<dbReference type="CDD" id="cd07012">
    <property type="entry name" value="PBP2_Bug_TTT"/>
    <property type="match status" value="1"/>
</dbReference>